<reference evidence="12" key="1">
    <citation type="journal article" date="2016" name="J. Eukaryot. Microbiol.">
        <title>The Chloroplast Genome of Euglena mutabilis-Cluster Arrangement, Intron Analysis, and Intrageneric Trends.</title>
        <authorList>
            <person name="Dabbagh N."/>
            <person name="Preisfeld A."/>
        </authorList>
    </citation>
    <scope>NUCLEOTIDE SEQUENCE</scope>
</reference>
<sequence>MDENKYDLTKIGREKIDKKLYKKVFWSKQTTLKPEDLLGSVNILLKIKNGKKDTDEVDSLKNKKIRNSGELLKNQIKNSIYELSKDIKDNLKVIEEKIKKNKNLKININEIVNNQILTNIIISFFIKNPLSQIMEETNPLAEITQKRKISSFGIGAIDKKRTNLDMREINISYFGRICPIETTEGKNAGLILSLAKETRINEDGFLETPVHTILKNVVQKKKGLFFITYEQEKNMSLIPSDILVGKKNKIMYEKNKKIYTKQGGSFTYKKIKKAKFIHTKTSQIISIGTNLIPFLEHDDANRALMGSNMQRQALAVKKKEKPTIETGIEIEIGKNSESTIKARKTSFVEFVSIKKIITKYFNEPYDNFKTNSLKKKLKKRSSLLPVKRNFKRKIYILDENRKSSQNTFVKQQANVSTGEYIKKGQVIADSVGTHQGKLSLGKNILVGYISWEGYNFEDAIVISKKLIDENTFTSFHLKKYKTFIITSENEEEKITNLLPNVSIKTIKTLKKNGIIQVGSKIENEEIIIGKIKEKKEKTFLNKILNSIFERDFIKDTSLKITKGNSGIITKIVIRKKRKMSIITVYMTEERKIEVGDKIAGRHGNKGIVSKILPVEDMPFLQDGTPIDMILNPLGIPSRMNVGQILECLLTLAGENLKENYKIYPFDEMQKNEMSKVLIYNKLYEAKEKTKQKWLFNTKTPGKTIVLDGRNGLPFQQPILVGYSYMLKLMHLVKDKINVRLTGPYSLILKQPLRGKCRNGGQRFGEMEVWALEGFGAAYILQEMLTIKSDDLTNRSKLLFSVINNNEFAEPGVPESLKILFIEIQSMLIELRFIGKTKNKLKD</sequence>
<dbReference type="SUPFAM" id="SSF64484">
    <property type="entry name" value="beta and beta-prime subunits of DNA dependent RNA-polymerase"/>
    <property type="match status" value="1"/>
</dbReference>
<feature type="domain" description="RNA polymerase Rpb2" evidence="11">
    <location>
        <begin position="132"/>
        <end position="200"/>
    </location>
</feature>
<dbReference type="CDD" id="cd00653">
    <property type="entry name" value="RNA_pol_B_RPB2"/>
    <property type="match status" value="1"/>
</dbReference>
<keyword evidence="5 7" id="KW-0804">Transcription</keyword>
<evidence type="ECO:0000256" key="3">
    <source>
        <dbReference type="ARBA" id="ARBA00022679"/>
    </source>
</evidence>
<dbReference type="AlphaFoldDB" id="A0A1B0UKY4"/>
<name>A0A1B0UKY4_EUGMU</name>
<feature type="domain" description="DNA-directed RNA polymerase subunit 2 hybrid-binding" evidence="8">
    <location>
        <begin position="392"/>
        <end position="756"/>
    </location>
</feature>
<evidence type="ECO:0000259" key="9">
    <source>
        <dbReference type="Pfam" id="PF04560"/>
    </source>
</evidence>
<dbReference type="PROSITE" id="PS01166">
    <property type="entry name" value="RNA_POL_BETA"/>
    <property type="match status" value="1"/>
</dbReference>
<dbReference type="Gene3D" id="2.40.270.10">
    <property type="entry name" value="DNA-directed RNA polymerase, subunit 2, domain 6"/>
    <property type="match status" value="1"/>
</dbReference>
<evidence type="ECO:0000256" key="2">
    <source>
        <dbReference type="ARBA" id="ARBA00022478"/>
    </source>
</evidence>
<dbReference type="Pfam" id="PF04560">
    <property type="entry name" value="RNA_pol_Rpb2_7"/>
    <property type="match status" value="1"/>
</dbReference>
<dbReference type="Pfam" id="PF04565">
    <property type="entry name" value="RNA_pol_Rpb2_3"/>
    <property type="match status" value="1"/>
</dbReference>
<dbReference type="GO" id="GO:0003899">
    <property type="term" value="F:DNA-directed RNA polymerase activity"/>
    <property type="evidence" value="ECO:0007669"/>
    <property type="project" value="UniProtKB-EC"/>
</dbReference>
<dbReference type="GO" id="GO:0032549">
    <property type="term" value="F:ribonucleoside binding"/>
    <property type="evidence" value="ECO:0007669"/>
    <property type="project" value="InterPro"/>
</dbReference>
<dbReference type="InterPro" id="IPR007120">
    <property type="entry name" value="DNA-dir_RNAP_su2_dom"/>
</dbReference>
<proteinExistence type="inferred from homology"/>
<dbReference type="InterPro" id="IPR007121">
    <property type="entry name" value="RNA_pol_bsu_CS"/>
</dbReference>
<comment type="function">
    <text evidence="7">DNA-dependent RNA polymerase catalyzes the transcription of DNA into RNA using the four ribonucleoside triphosphates as substrates.</text>
</comment>
<keyword evidence="12" id="KW-0934">Plastid</keyword>
<dbReference type="Gene3D" id="3.90.1100.10">
    <property type="match status" value="2"/>
</dbReference>
<evidence type="ECO:0000256" key="6">
    <source>
        <dbReference type="RuleBase" id="RU000434"/>
    </source>
</evidence>
<organism evidence="12">
    <name type="scientific">Euglena mutabilis</name>
    <dbReference type="NCBI Taxonomy" id="38275"/>
    <lineage>
        <taxon>Eukaryota</taxon>
        <taxon>Discoba</taxon>
        <taxon>Euglenozoa</taxon>
        <taxon>Euglenida</taxon>
        <taxon>Spirocuta</taxon>
        <taxon>Euglenophyceae</taxon>
        <taxon>Euglenales</taxon>
        <taxon>Euglenaceae</taxon>
        <taxon>Euglena</taxon>
    </lineage>
</organism>
<feature type="domain" description="RNA polymerase Rpb2" evidence="10">
    <location>
        <begin position="4"/>
        <end position="66"/>
    </location>
</feature>
<dbReference type="GO" id="GO:0003677">
    <property type="term" value="F:DNA binding"/>
    <property type="evidence" value="ECO:0007669"/>
    <property type="project" value="InterPro"/>
</dbReference>
<evidence type="ECO:0000259" key="8">
    <source>
        <dbReference type="Pfam" id="PF00562"/>
    </source>
</evidence>
<keyword evidence="4 7" id="KW-0548">Nucleotidyltransferase</keyword>
<dbReference type="InterPro" id="IPR037034">
    <property type="entry name" value="RNA_pol_Rpb2_2_sf"/>
</dbReference>
<dbReference type="GO" id="GO:0000428">
    <property type="term" value="C:DNA-directed RNA polymerase complex"/>
    <property type="evidence" value="ECO:0007669"/>
    <property type="project" value="UniProtKB-KW"/>
</dbReference>
<evidence type="ECO:0000256" key="7">
    <source>
        <dbReference type="RuleBase" id="RU363031"/>
    </source>
</evidence>
<dbReference type="Gene3D" id="2.40.50.100">
    <property type="match status" value="1"/>
</dbReference>
<dbReference type="InterPro" id="IPR014724">
    <property type="entry name" value="RNA_pol_RPB2_OB-fold"/>
</dbReference>
<dbReference type="EC" id="2.7.7.6" evidence="7"/>
<dbReference type="Gene3D" id="3.90.1110.10">
    <property type="entry name" value="RNA polymerase Rpb2, domain 2"/>
    <property type="match status" value="1"/>
</dbReference>
<dbReference type="InterPro" id="IPR007642">
    <property type="entry name" value="RNA_pol_Rpb2_2"/>
</dbReference>
<dbReference type="Pfam" id="PF04561">
    <property type="entry name" value="RNA_pol_Rpb2_2"/>
    <property type="match status" value="1"/>
</dbReference>
<dbReference type="InterPro" id="IPR037033">
    <property type="entry name" value="DNA-dir_RNAP_su2_hyb_sf"/>
</dbReference>
<dbReference type="InterPro" id="IPR007641">
    <property type="entry name" value="RNA_pol_Rpb2_7"/>
</dbReference>
<evidence type="ECO:0000259" key="11">
    <source>
        <dbReference type="Pfam" id="PF04565"/>
    </source>
</evidence>
<dbReference type="Pfam" id="PF00562">
    <property type="entry name" value="RNA_pol_Rpb2_6"/>
    <property type="match status" value="1"/>
</dbReference>
<evidence type="ECO:0000313" key="12">
    <source>
        <dbReference type="EMBL" id="AMD08025.1"/>
    </source>
</evidence>
<feature type="domain" description="RNA polymerase Rpb2" evidence="9">
    <location>
        <begin position="759"/>
        <end position="833"/>
    </location>
</feature>
<keyword evidence="2 7" id="KW-0240">DNA-directed RNA polymerase</keyword>
<dbReference type="Gene3D" id="2.40.50.150">
    <property type="match status" value="1"/>
</dbReference>
<evidence type="ECO:0000259" key="10">
    <source>
        <dbReference type="Pfam" id="PF04561"/>
    </source>
</evidence>
<dbReference type="Gene3D" id="3.90.1800.10">
    <property type="entry name" value="RNA polymerase alpha subunit dimerisation domain"/>
    <property type="match status" value="1"/>
</dbReference>
<dbReference type="PANTHER" id="PTHR20856">
    <property type="entry name" value="DNA-DIRECTED RNA POLYMERASE I SUBUNIT 2"/>
    <property type="match status" value="1"/>
</dbReference>
<geneLocation type="chloroplast" evidence="12"/>
<protein>
    <recommendedName>
        <fullName evidence="7">DNA-directed RNA polymerase subunit beta</fullName>
        <ecNumber evidence="7">2.7.7.6</ecNumber>
    </recommendedName>
</protein>
<evidence type="ECO:0000256" key="5">
    <source>
        <dbReference type="ARBA" id="ARBA00023163"/>
    </source>
</evidence>
<keyword evidence="3 7" id="KW-0808">Transferase</keyword>
<keyword evidence="12" id="KW-0150">Chloroplast</keyword>
<dbReference type="InterPro" id="IPR007645">
    <property type="entry name" value="RNA_pol_Rpb2_3"/>
</dbReference>
<comment type="subunit">
    <text evidence="7">In plastids the minimal PEP RNA polymerase catalytic core is composed of four subunits: alpha, beta, beta', and beta''. When a (nuclear-encoded) sigma factor is associated with the core the holoenzyme is formed, which can initiate transcription.</text>
</comment>
<comment type="similarity">
    <text evidence="1 6">Belongs to the RNA polymerase beta chain family.</text>
</comment>
<dbReference type="GO" id="GO:0006351">
    <property type="term" value="P:DNA-templated transcription"/>
    <property type="evidence" value="ECO:0007669"/>
    <property type="project" value="InterPro"/>
</dbReference>
<dbReference type="InterPro" id="IPR015712">
    <property type="entry name" value="DNA-dir_RNA_pol_su2"/>
</dbReference>
<accession>A0A1B0UKY4</accession>
<dbReference type="EMBL" id="KT223519">
    <property type="protein sequence ID" value="AMD08025.1"/>
    <property type="molecule type" value="Genomic_DNA"/>
</dbReference>
<gene>
    <name evidence="12" type="primary">rpoB</name>
</gene>
<evidence type="ECO:0000256" key="4">
    <source>
        <dbReference type="ARBA" id="ARBA00022695"/>
    </source>
</evidence>
<comment type="catalytic activity">
    <reaction evidence="7">
        <text>RNA(n) + a ribonucleoside 5'-triphosphate = RNA(n+1) + diphosphate</text>
        <dbReference type="Rhea" id="RHEA:21248"/>
        <dbReference type="Rhea" id="RHEA-COMP:14527"/>
        <dbReference type="Rhea" id="RHEA-COMP:17342"/>
        <dbReference type="ChEBI" id="CHEBI:33019"/>
        <dbReference type="ChEBI" id="CHEBI:61557"/>
        <dbReference type="ChEBI" id="CHEBI:140395"/>
        <dbReference type="EC" id="2.7.7.6"/>
    </reaction>
</comment>
<evidence type="ECO:0000256" key="1">
    <source>
        <dbReference type="ARBA" id="ARBA00006835"/>
    </source>
</evidence>